<organism evidence="2">
    <name type="scientific">marine sediment metagenome</name>
    <dbReference type="NCBI Taxonomy" id="412755"/>
    <lineage>
        <taxon>unclassified sequences</taxon>
        <taxon>metagenomes</taxon>
        <taxon>ecological metagenomes</taxon>
    </lineage>
</organism>
<keyword evidence="1" id="KW-0812">Transmembrane</keyword>
<dbReference type="AlphaFoldDB" id="A0A0F8ZW34"/>
<feature type="transmembrane region" description="Helical" evidence="1">
    <location>
        <begin position="6"/>
        <end position="26"/>
    </location>
</feature>
<proteinExistence type="predicted"/>
<reference evidence="2" key="1">
    <citation type="journal article" date="2015" name="Nature">
        <title>Complex archaea that bridge the gap between prokaryotes and eukaryotes.</title>
        <authorList>
            <person name="Spang A."/>
            <person name="Saw J.H."/>
            <person name="Jorgensen S.L."/>
            <person name="Zaremba-Niedzwiedzka K."/>
            <person name="Martijn J."/>
            <person name="Lind A.E."/>
            <person name="van Eijk R."/>
            <person name="Schleper C."/>
            <person name="Guy L."/>
            <person name="Ettema T.J."/>
        </authorList>
    </citation>
    <scope>NUCLEOTIDE SEQUENCE</scope>
</reference>
<keyword evidence="1" id="KW-0472">Membrane</keyword>
<keyword evidence="1" id="KW-1133">Transmembrane helix</keyword>
<evidence type="ECO:0000256" key="1">
    <source>
        <dbReference type="SAM" id="Phobius"/>
    </source>
</evidence>
<comment type="caution">
    <text evidence="2">The sequence shown here is derived from an EMBL/GenBank/DDBJ whole genome shotgun (WGS) entry which is preliminary data.</text>
</comment>
<name>A0A0F8ZW34_9ZZZZ</name>
<evidence type="ECO:0000313" key="2">
    <source>
        <dbReference type="EMBL" id="KKK64181.1"/>
    </source>
</evidence>
<feature type="non-terminal residue" evidence="2">
    <location>
        <position position="1"/>
    </location>
</feature>
<accession>A0A0F8ZW34</accession>
<protein>
    <submittedName>
        <fullName evidence="2">Uncharacterized protein</fullName>
    </submittedName>
</protein>
<sequence>QIQTLLQIAAFVILGLSGAVYLVSVARRQSHRETSELADTRGKRIDDLEDEVLRLGRKVDHLEGALEAYQRIKAQEIAVEVARLLEPRLTGPTPA</sequence>
<gene>
    <name evidence="2" type="ORF">LCGC14_2986820</name>
</gene>
<dbReference type="EMBL" id="LAZR01061141">
    <property type="protein sequence ID" value="KKK64181.1"/>
    <property type="molecule type" value="Genomic_DNA"/>
</dbReference>